<dbReference type="RefSeq" id="XP_056035580.1">
    <property type="nucleotide sequence ID" value="XM_056180798.1"/>
</dbReference>
<organism evidence="4 5">
    <name type="scientific">Schizosaccharomyces osmophilus</name>
    <dbReference type="NCBI Taxonomy" id="2545709"/>
    <lineage>
        <taxon>Eukaryota</taxon>
        <taxon>Fungi</taxon>
        <taxon>Dikarya</taxon>
        <taxon>Ascomycota</taxon>
        <taxon>Taphrinomycotina</taxon>
        <taxon>Schizosaccharomycetes</taxon>
        <taxon>Schizosaccharomycetales</taxon>
        <taxon>Schizosaccharomycetaceae</taxon>
        <taxon>Schizosaccharomyces</taxon>
    </lineage>
</organism>
<evidence type="ECO:0000256" key="2">
    <source>
        <dbReference type="SAM" id="MobiDB-lite"/>
    </source>
</evidence>
<dbReference type="GeneID" id="80875487"/>
<feature type="compositionally biased region" description="Acidic residues" evidence="2">
    <location>
        <begin position="271"/>
        <end position="283"/>
    </location>
</feature>
<dbReference type="InterPro" id="IPR013883">
    <property type="entry name" value="TF_Iwr1_dom"/>
</dbReference>
<protein>
    <submittedName>
        <fullName evidence="4">RNA polymerase II nuclear import protein Iwr1</fullName>
    </submittedName>
</protein>
<name>A0AAE9W9M4_9SCHI</name>
<dbReference type="PANTHER" id="PTHR28063:SF1">
    <property type="entry name" value="RNA POLYMERASE II NUCLEAR LOCALIZATION PROTEIN IWR1"/>
    <property type="match status" value="1"/>
</dbReference>
<evidence type="ECO:0000256" key="1">
    <source>
        <dbReference type="ARBA" id="ARBA00010218"/>
    </source>
</evidence>
<proteinExistence type="inferred from homology"/>
<gene>
    <name evidence="4" type="primary">iwr1</name>
    <name evidence="4" type="ORF">SOMG_02005</name>
</gene>
<feature type="region of interest" description="Disordered" evidence="2">
    <location>
        <begin position="221"/>
        <end position="283"/>
    </location>
</feature>
<feature type="compositionally biased region" description="Acidic residues" evidence="2">
    <location>
        <begin position="228"/>
        <end position="244"/>
    </location>
</feature>
<dbReference type="KEGG" id="som:SOMG_02005"/>
<dbReference type="PANTHER" id="PTHR28063">
    <property type="entry name" value="RNA POLYMERASE II NUCLEAR LOCALIZATION PROTEIN IWR1"/>
    <property type="match status" value="1"/>
</dbReference>
<evidence type="ECO:0000313" key="4">
    <source>
        <dbReference type="EMBL" id="WBW71337.1"/>
    </source>
</evidence>
<accession>A0AAE9W9M4</accession>
<dbReference type="AlphaFoldDB" id="A0AAE9W9M4"/>
<dbReference type="InterPro" id="IPR040150">
    <property type="entry name" value="Iwr1"/>
</dbReference>
<dbReference type="Proteomes" id="UP001212411">
    <property type="component" value="Chromosome 1"/>
</dbReference>
<keyword evidence="5" id="KW-1185">Reference proteome</keyword>
<dbReference type="EMBL" id="CP115611">
    <property type="protein sequence ID" value="WBW71337.1"/>
    <property type="molecule type" value="Genomic_DNA"/>
</dbReference>
<evidence type="ECO:0000313" key="5">
    <source>
        <dbReference type="Proteomes" id="UP001212411"/>
    </source>
</evidence>
<dbReference type="Pfam" id="PF08574">
    <property type="entry name" value="Iwr1"/>
    <property type="match status" value="1"/>
</dbReference>
<dbReference type="GO" id="GO:0005737">
    <property type="term" value="C:cytoplasm"/>
    <property type="evidence" value="ECO:0007669"/>
    <property type="project" value="TreeGrafter"/>
</dbReference>
<feature type="domain" description="Transcription factor Iwr1" evidence="3">
    <location>
        <begin position="181"/>
        <end position="257"/>
    </location>
</feature>
<comment type="similarity">
    <text evidence="1">Belongs to the IWR1/SLC7A6OS family.</text>
</comment>
<reference evidence="4 5" key="1">
    <citation type="journal article" date="2023" name="G3 (Bethesda)">
        <title>A high-quality reference genome for the fission yeast Schizosaccharomyces osmophilus.</title>
        <authorList>
            <person name="Jia G.S."/>
            <person name="Zhang W.C."/>
            <person name="Liang Y."/>
            <person name="Liu X.H."/>
            <person name="Rhind N."/>
            <person name="Pidoux A."/>
            <person name="Brysch-Herzberg M."/>
            <person name="Du L.L."/>
        </authorList>
    </citation>
    <scope>NUCLEOTIDE SEQUENCE [LARGE SCALE GENOMIC DNA]</scope>
    <source>
        <strain evidence="4 5">CBS 15793</strain>
    </source>
</reference>
<sequence>MPLPVLRVKRKAVDDPVNALYLELGNEIGERAIAKKRKSSGRYFFRLSQTLKNDREYVSNLNNVHPSPATNLQKLANASSKPSLPKENSYGIPIVQPSEPAIPKVHSHMDLDIKKSAPSIPPTLDSPRFAIQNLPSAKDEKVFDAIRLQKSQGMYHTHPQLDSMIHEYLSNGDLPLQQANEEYVYDIYEASNQEPSKPPTGYGVIDALSVPDAFRESLENELVSEKQDGEDEDPLRDEIDEDSNAESFYQNSYPDEDEWGGSSGQSLQDEFASDENYADDLYG</sequence>
<evidence type="ECO:0000259" key="3">
    <source>
        <dbReference type="Pfam" id="PF08574"/>
    </source>
</evidence>
<dbReference type="GO" id="GO:0006606">
    <property type="term" value="P:protein import into nucleus"/>
    <property type="evidence" value="ECO:0007669"/>
    <property type="project" value="InterPro"/>
</dbReference>